<dbReference type="EMBL" id="LVZK01000001">
    <property type="protein sequence ID" value="OAP85729.1"/>
    <property type="molecule type" value="Genomic_DNA"/>
</dbReference>
<feature type="compositionally biased region" description="Basic and acidic residues" evidence="1">
    <location>
        <begin position="220"/>
        <end position="234"/>
    </location>
</feature>
<keyword evidence="3" id="KW-1185">Reference proteome</keyword>
<dbReference type="OrthoDB" id="5184241at2"/>
<feature type="region of interest" description="Disordered" evidence="1">
    <location>
        <begin position="213"/>
        <end position="318"/>
    </location>
</feature>
<evidence type="ECO:0000313" key="2">
    <source>
        <dbReference type="EMBL" id="OAP85729.1"/>
    </source>
</evidence>
<dbReference type="STRING" id="1823756.A4H34_00565"/>
<reference evidence="2 3" key="1">
    <citation type="submission" date="2016-04" db="EMBL/GenBank/DDBJ databases">
        <title>Peptidophaga gingivicola gen. nov., sp. nov., isolated from human subgingival plaque.</title>
        <authorList>
            <person name="Beall C.J."/>
            <person name="Mokrzan E.M."/>
            <person name="Griffen A.L."/>
            <person name="Leys E.J."/>
        </authorList>
    </citation>
    <scope>NUCLEOTIDE SEQUENCE [LARGE SCALE GENOMIC DNA]</scope>
    <source>
        <strain evidence="2 3">BA112</strain>
    </source>
</reference>
<comment type="caution">
    <text evidence="2">The sequence shown here is derived from an EMBL/GenBank/DDBJ whole genome shotgun (WGS) entry which is preliminary data.</text>
</comment>
<dbReference type="RefSeq" id="WP_064230715.1">
    <property type="nucleotide sequence ID" value="NZ_LVZK01000001.1"/>
</dbReference>
<evidence type="ECO:0008006" key="4">
    <source>
        <dbReference type="Google" id="ProtNLM"/>
    </source>
</evidence>
<dbReference type="Proteomes" id="UP000078368">
    <property type="component" value="Unassembled WGS sequence"/>
</dbReference>
<accession>A0A179B307</accession>
<protein>
    <recommendedName>
        <fullName evidence="4">DNA-binding protein</fullName>
    </recommendedName>
</protein>
<evidence type="ECO:0000313" key="3">
    <source>
        <dbReference type="Proteomes" id="UP000078368"/>
    </source>
</evidence>
<sequence>MFAVTIDQRSSRSVGDRVPELLELLAEACAGNPPIAGFDRTVGDEVEGLFDDAAGVVAAVRAALAMGDWHIGLGIGSVESVGRNVREARGSAFVAAREAVERAKISGEVEVRQGADVNISPLALEASQVVFQLLGALLADRTDAQREVSDLFDAGLTGREAAAALGVSPSAVSQRRTASRYDLETRGWAVLDELLGRIGDEVDARLDVEQKAKTKGKSHARLDAERGVAKDGRAVAKGNESSDVGALERSTAGKSLAAREQGPVGGAVPAGGAAPAAGKEVPAHAIPAAREQGPAVKTASAVPEKAPASGRKQGGSRL</sequence>
<organism evidence="2 3">
    <name type="scientific">Peptidiphaga gingivicola</name>
    <dbReference type="NCBI Taxonomy" id="2741497"/>
    <lineage>
        <taxon>Bacteria</taxon>
        <taxon>Bacillati</taxon>
        <taxon>Actinomycetota</taxon>
        <taxon>Actinomycetes</taxon>
        <taxon>Actinomycetales</taxon>
        <taxon>Actinomycetaceae</taxon>
        <taxon>Peptidiphaga</taxon>
    </lineage>
</organism>
<proteinExistence type="predicted"/>
<dbReference type="AlphaFoldDB" id="A0A179B307"/>
<name>A0A179B307_9ACTO</name>
<gene>
    <name evidence="2" type="ORF">A4H34_00565</name>
</gene>
<evidence type="ECO:0000256" key="1">
    <source>
        <dbReference type="SAM" id="MobiDB-lite"/>
    </source>
</evidence>